<dbReference type="Proteomes" id="UP000001887">
    <property type="component" value="Chromosome"/>
</dbReference>
<sequence length="406" mass="45071">MIVCDLVPASLLAPWGCTWLETPCTSRLASESLLIETHWASSASLATLYDSYWTGKHPLEKMAVANPSLIERLAQKKIEQTLITDEPQLVALPAAQHFSEVIHLPPVEEAVPSEAVDATGMWQLAQLAIEHLTTKSAARQGSLTWIHLQGLLAPWDAPTEWRTELADEDDPEPPTTTTPPVALVTEATDPDLLLGWQQAAAAQVRVLDQVLGELMTAIDTLEGDPLVIFTSPRGYPLGFHGRIGPTGASLYSDLLHTPLLVRFPRDATGNRPGKLYREQNLTQPEQLYQLLLEHVALEDREPTSTLYAMAHDLDFVPQERAVTAERDERLLRTRAWQLLVRKVAGDEQFELFAKADDRWEVNEVARRLPTVVQQLAAELASFEAAAEQQALTTLPKLPEVLADQRH</sequence>
<evidence type="ECO:0000313" key="2">
    <source>
        <dbReference type="Proteomes" id="UP000001887"/>
    </source>
</evidence>
<dbReference type="Gene3D" id="3.40.720.10">
    <property type="entry name" value="Alkaline Phosphatase, subunit A"/>
    <property type="match status" value="1"/>
</dbReference>
<protein>
    <recommendedName>
        <fullName evidence="3">Sulfatase</fullName>
    </recommendedName>
</protein>
<dbReference type="STRING" id="530564.Psta_0558"/>
<gene>
    <name evidence="1" type="ordered locus">Psta_0558</name>
</gene>
<evidence type="ECO:0000313" key="1">
    <source>
        <dbReference type="EMBL" id="ADB15245.1"/>
    </source>
</evidence>
<evidence type="ECO:0008006" key="3">
    <source>
        <dbReference type="Google" id="ProtNLM"/>
    </source>
</evidence>
<proteinExistence type="predicted"/>
<reference evidence="1 2" key="1">
    <citation type="journal article" date="2009" name="Stand. Genomic Sci.">
        <title>Complete genome sequence of Pirellula staleyi type strain (ATCC 27377).</title>
        <authorList>
            <person name="Clum A."/>
            <person name="Tindall B.J."/>
            <person name="Sikorski J."/>
            <person name="Ivanova N."/>
            <person name="Mavrommatis K."/>
            <person name="Lucas S."/>
            <person name="Glavina del Rio T."/>
            <person name="Nolan M."/>
            <person name="Chen F."/>
            <person name="Tice H."/>
            <person name="Pitluck S."/>
            <person name="Cheng J.F."/>
            <person name="Chertkov O."/>
            <person name="Brettin T."/>
            <person name="Han C."/>
            <person name="Detter J.C."/>
            <person name="Kuske C."/>
            <person name="Bruce D."/>
            <person name="Goodwin L."/>
            <person name="Ovchinikova G."/>
            <person name="Pati A."/>
            <person name="Mikhailova N."/>
            <person name="Chen A."/>
            <person name="Palaniappan K."/>
            <person name="Land M."/>
            <person name="Hauser L."/>
            <person name="Chang Y.J."/>
            <person name="Jeffries C.D."/>
            <person name="Chain P."/>
            <person name="Rohde M."/>
            <person name="Goker M."/>
            <person name="Bristow J."/>
            <person name="Eisen J.A."/>
            <person name="Markowitz V."/>
            <person name="Hugenholtz P."/>
            <person name="Kyrpides N.C."/>
            <person name="Klenk H.P."/>
            <person name="Lapidus A."/>
        </authorList>
    </citation>
    <scope>NUCLEOTIDE SEQUENCE [LARGE SCALE GENOMIC DNA]</scope>
    <source>
        <strain evidence="2">ATCC 27377 / DSM 6068 / ICPB 4128</strain>
    </source>
</reference>
<dbReference type="InterPro" id="IPR017850">
    <property type="entry name" value="Alkaline_phosphatase_core_sf"/>
</dbReference>
<dbReference type="HOGENOM" id="CLU_697681_0_0_0"/>
<name>D2R497_PIRSD</name>
<keyword evidence="2" id="KW-1185">Reference proteome</keyword>
<dbReference type="EMBL" id="CP001848">
    <property type="protein sequence ID" value="ADB15245.1"/>
    <property type="molecule type" value="Genomic_DNA"/>
</dbReference>
<dbReference type="AlphaFoldDB" id="D2R497"/>
<organism evidence="1 2">
    <name type="scientific">Pirellula staleyi (strain ATCC 27377 / DSM 6068 / ICPB 4128)</name>
    <name type="common">Pirella staleyi</name>
    <dbReference type="NCBI Taxonomy" id="530564"/>
    <lineage>
        <taxon>Bacteria</taxon>
        <taxon>Pseudomonadati</taxon>
        <taxon>Planctomycetota</taxon>
        <taxon>Planctomycetia</taxon>
        <taxon>Pirellulales</taxon>
        <taxon>Pirellulaceae</taxon>
        <taxon>Pirellula</taxon>
    </lineage>
</organism>
<accession>D2R497</accession>
<dbReference type="SUPFAM" id="SSF53649">
    <property type="entry name" value="Alkaline phosphatase-like"/>
    <property type="match status" value="1"/>
</dbReference>
<dbReference type="eggNOG" id="COG3119">
    <property type="taxonomic scope" value="Bacteria"/>
</dbReference>
<dbReference type="KEGG" id="psl:Psta_0558"/>